<evidence type="ECO:0000256" key="3">
    <source>
        <dbReference type="SAM" id="MobiDB-lite"/>
    </source>
</evidence>
<proteinExistence type="predicted"/>
<dbReference type="Proteomes" id="UP000235392">
    <property type="component" value="Unassembled WGS sequence"/>
</dbReference>
<feature type="compositionally biased region" description="Basic residues" evidence="3">
    <location>
        <begin position="70"/>
        <end position="80"/>
    </location>
</feature>
<keyword evidence="2" id="KW-0539">Nucleus</keyword>
<evidence type="ECO:0000313" key="5">
    <source>
        <dbReference type="EMBL" id="PLW14372.1"/>
    </source>
</evidence>
<feature type="compositionally biased region" description="Polar residues" evidence="3">
    <location>
        <begin position="303"/>
        <end position="320"/>
    </location>
</feature>
<dbReference type="GO" id="GO:0008270">
    <property type="term" value="F:zinc ion binding"/>
    <property type="evidence" value="ECO:0007669"/>
    <property type="project" value="InterPro"/>
</dbReference>
<dbReference type="PANTHER" id="PTHR15835">
    <property type="entry name" value="NUCLEAR-INTERACTING PARTNER OF ALK"/>
    <property type="match status" value="1"/>
</dbReference>
<evidence type="ECO:0000256" key="2">
    <source>
        <dbReference type="ARBA" id="ARBA00023242"/>
    </source>
</evidence>
<feature type="region of interest" description="Disordered" evidence="3">
    <location>
        <begin position="28"/>
        <end position="109"/>
    </location>
</feature>
<evidence type="ECO:0000313" key="7">
    <source>
        <dbReference type="Proteomes" id="UP000235392"/>
    </source>
</evidence>
<dbReference type="InterPro" id="IPR012935">
    <property type="entry name" value="NuBaID_N"/>
</dbReference>
<dbReference type="AlphaFoldDB" id="A0A2N5SMB4"/>
<reference evidence="5 7" key="1">
    <citation type="submission" date="2017-11" db="EMBL/GenBank/DDBJ databases">
        <title>De novo assembly and phasing of dikaryotic genomes from two isolates of Puccinia coronata f. sp. avenae, the causal agent of oat crown rust.</title>
        <authorList>
            <person name="Miller M.E."/>
            <person name="Zhang Y."/>
            <person name="Omidvar V."/>
            <person name="Sperschneider J."/>
            <person name="Schwessinger B."/>
            <person name="Raley C."/>
            <person name="Palmer J.M."/>
            <person name="Garnica D."/>
            <person name="Upadhyaya N."/>
            <person name="Rathjen J."/>
            <person name="Taylor J.M."/>
            <person name="Park R.F."/>
            <person name="Dodds P.N."/>
            <person name="Hirsch C.D."/>
            <person name="Kianian S.F."/>
            <person name="Figueroa M."/>
        </authorList>
    </citation>
    <scope>NUCLEOTIDE SEQUENCE [LARGE SCALE GENOMIC DNA]</scope>
    <source>
        <strain evidence="5">12SD80</strain>
    </source>
</reference>
<evidence type="ECO:0000259" key="4">
    <source>
        <dbReference type="Pfam" id="PF07967"/>
    </source>
</evidence>
<dbReference type="GO" id="GO:0005634">
    <property type="term" value="C:nucleus"/>
    <property type="evidence" value="ECO:0007669"/>
    <property type="project" value="UniProtKB-SubCell"/>
</dbReference>
<accession>A0A2N5SMB4</accession>
<gene>
    <name evidence="6" type="ORF">PCASD_04687</name>
    <name evidence="5" type="ORF">PCASD_19393</name>
</gene>
<name>A0A2N5SMB4_9BASI</name>
<sequence>MSTTTTTTTIPGSAGIDRARVQHALAILSQIDPTTPGPRTSTGSPTKLTGASTPGSSTIISTPALEALRRSRKNQGRKTKTGGTRAGGIQTREDSKRQPSRKEIRPSSQADFLARLESFKLSSYPAGKPRALSPPSMAAHGWTNVAKNRLKCMHCTATWVLPTPSNNRPWSSPSGTQLAALGIRMRTEQHRNTCPWRSRCCPPSIYRPPHFNTSQQTLEALVNTATEISHSGLFHSDNPMLQVQHTLSEQDITTLSIALQSSQLSSNPDSHLPSRSSPTIPALILALCGWSIKLVRSGRRESSQSITPANIPSDQESNNPPSNPPTCLAAEASLYCKLCHRQALPSPASMKPFNPIHEHRDYCPFIDPQAGFEAPRDNDHDHDLAAVAISRTPGWQAHLHAIQNVLSRQNLSHSSHQLVSTPGQPYVTLEHIATHFHSPLPAPLVPHQPRSASPNPLTSASPQINLLNFVKEVLSGCPSQRAAS</sequence>
<organism evidence="5 7">
    <name type="scientific">Puccinia coronata f. sp. avenae</name>
    <dbReference type="NCBI Taxonomy" id="200324"/>
    <lineage>
        <taxon>Eukaryota</taxon>
        <taxon>Fungi</taxon>
        <taxon>Dikarya</taxon>
        <taxon>Basidiomycota</taxon>
        <taxon>Pucciniomycotina</taxon>
        <taxon>Pucciniomycetes</taxon>
        <taxon>Pucciniales</taxon>
        <taxon>Pucciniaceae</taxon>
        <taxon>Puccinia</taxon>
    </lineage>
</organism>
<comment type="subcellular location">
    <subcellularLocation>
        <location evidence="1">Nucleus</location>
    </subcellularLocation>
</comment>
<dbReference type="EMBL" id="PGCI01000073">
    <property type="protein sequence ID" value="PLW42925.1"/>
    <property type="molecule type" value="Genomic_DNA"/>
</dbReference>
<comment type="caution">
    <text evidence="5">The sequence shown here is derived from an EMBL/GenBank/DDBJ whole genome shotgun (WGS) entry which is preliminary data.</text>
</comment>
<feature type="compositionally biased region" description="Low complexity" evidence="3">
    <location>
        <begin position="33"/>
        <end position="64"/>
    </location>
</feature>
<evidence type="ECO:0000256" key="1">
    <source>
        <dbReference type="ARBA" id="ARBA00004123"/>
    </source>
</evidence>
<feature type="compositionally biased region" description="Basic and acidic residues" evidence="3">
    <location>
        <begin position="91"/>
        <end position="105"/>
    </location>
</feature>
<protein>
    <recommendedName>
        <fullName evidence="4">C3HC-type domain-containing protein</fullName>
    </recommendedName>
</protein>
<dbReference type="Pfam" id="PF07967">
    <property type="entry name" value="zf-C3HC"/>
    <property type="match status" value="1"/>
</dbReference>
<dbReference type="EMBL" id="PGCI01000824">
    <property type="protein sequence ID" value="PLW14372.1"/>
    <property type="molecule type" value="Genomic_DNA"/>
</dbReference>
<dbReference type="PANTHER" id="PTHR15835:SF6">
    <property type="entry name" value="ZINC FINGER C3HC-TYPE PROTEIN 1"/>
    <property type="match status" value="1"/>
</dbReference>
<feature type="domain" description="C3HC-type" evidence="4">
    <location>
        <begin position="106"/>
        <end position="230"/>
    </location>
</feature>
<evidence type="ECO:0000313" key="6">
    <source>
        <dbReference type="EMBL" id="PLW42925.1"/>
    </source>
</evidence>
<feature type="region of interest" description="Disordered" evidence="3">
    <location>
        <begin position="299"/>
        <end position="325"/>
    </location>
</feature>